<protein>
    <recommendedName>
        <fullName evidence="4">YgaB-like protein</fullName>
    </recommendedName>
</protein>
<evidence type="ECO:0000256" key="1">
    <source>
        <dbReference type="SAM" id="Coils"/>
    </source>
</evidence>
<dbReference type="AlphaFoldDB" id="A0A0V8JMN8"/>
<reference evidence="2 3" key="1">
    <citation type="submission" date="2015-11" db="EMBL/GenBank/DDBJ databases">
        <title>Bacillus caseinolyticus sp nov.</title>
        <authorList>
            <person name="Dastager S.G."/>
            <person name="Mawlankar R."/>
        </authorList>
    </citation>
    <scope>NUCLEOTIDE SEQUENCE [LARGE SCALE GENOMIC DNA]</scope>
    <source>
        <strain evidence="2 3">SGD-V-76</strain>
    </source>
</reference>
<evidence type="ECO:0000313" key="3">
    <source>
        <dbReference type="Proteomes" id="UP000053681"/>
    </source>
</evidence>
<keyword evidence="3" id="KW-1185">Reference proteome</keyword>
<name>A0A0V8JMN8_9BACI</name>
<dbReference type="InterPro" id="IPR025572">
    <property type="entry name" value="YgaB"/>
</dbReference>
<evidence type="ECO:0008006" key="4">
    <source>
        <dbReference type="Google" id="ProtNLM"/>
    </source>
</evidence>
<evidence type="ECO:0000313" key="2">
    <source>
        <dbReference type="EMBL" id="KSU88295.1"/>
    </source>
</evidence>
<sequence length="86" mass="10237">MEQFTKLVSQQLETMDQLLFLQSEIERCQQIEEELIKLQAEAKLDCIRGEISVMKQRLKEIQQTFEVQTEEIISSYKKDSHYPVSR</sequence>
<feature type="coiled-coil region" evidence="1">
    <location>
        <begin position="21"/>
        <end position="71"/>
    </location>
</feature>
<accession>A0A0V8JMN8</accession>
<proteinExistence type="predicted"/>
<dbReference type="Pfam" id="PF14182">
    <property type="entry name" value="YgaB"/>
    <property type="match status" value="1"/>
</dbReference>
<gene>
    <name evidence="2" type="ORF">AS180_08370</name>
</gene>
<dbReference type="RefSeq" id="WP_025909538.1">
    <property type="nucleotide sequence ID" value="NZ_KQ758641.1"/>
</dbReference>
<organism evidence="2 3">
    <name type="scientific">Priestia veravalensis</name>
    <dbReference type="NCBI Taxonomy" id="1414648"/>
    <lineage>
        <taxon>Bacteria</taxon>
        <taxon>Bacillati</taxon>
        <taxon>Bacillota</taxon>
        <taxon>Bacilli</taxon>
        <taxon>Bacillales</taxon>
        <taxon>Bacillaceae</taxon>
        <taxon>Priestia</taxon>
    </lineage>
</organism>
<dbReference type="Proteomes" id="UP000053681">
    <property type="component" value="Unassembled WGS sequence"/>
</dbReference>
<comment type="caution">
    <text evidence="2">The sequence shown here is derived from an EMBL/GenBank/DDBJ whole genome shotgun (WGS) entry which is preliminary data.</text>
</comment>
<keyword evidence="1" id="KW-0175">Coiled coil</keyword>
<dbReference type="EMBL" id="LNQP01000025">
    <property type="protein sequence ID" value="KSU88295.1"/>
    <property type="molecule type" value="Genomic_DNA"/>
</dbReference>